<feature type="region of interest" description="Disordered" evidence="1">
    <location>
        <begin position="1"/>
        <end position="28"/>
    </location>
</feature>
<sequence length="154" mass="17231">MANQVEFPELAPTAKEKENPEGDIVGETNQSCLTLLDLANIASKSADLDTPTEKRVPVVTKERSTPNGQKKPATDTPIKSEVRTPKLLTPKLKSSTTPLRKKVPLFSILEDKSLLVPASPYQYTKDDVMEDRKRAEERVKRMMEGVEEPQNKQN</sequence>
<evidence type="ECO:0000313" key="2">
    <source>
        <dbReference type="Proteomes" id="UP000694865"/>
    </source>
</evidence>
<gene>
    <name evidence="3" type="primary">LOC102801169</name>
</gene>
<dbReference type="GeneID" id="102801169"/>
<keyword evidence="2" id="KW-1185">Reference proteome</keyword>
<feature type="compositionally biased region" description="Basic and acidic residues" evidence="1">
    <location>
        <begin position="51"/>
        <end position="64"/>
    </location>
</feature>
<evidence type="ECO:0000313" key="3">
    <source>
        <dbReference type="RefSeq" id="XP_006818540.1"/>
    </source>
</evidence>
<evidence type="ECO:0000256" key="1">
    <source>
        <dbReference type="SAM" id="MobiDB-lite"/>
    </source>
</evidence>
<organism evidence="2 3">
    <name type="scientific">Saccoglossus kowalevskii</name>
    <name type="common">Acorn worm</name>
    <dbReference type="NCBI Taxonomy" id="10224"/>
    <lineage>
        <taxon>Eukaryota</taxon>
        <taxon>Metazoa</taxon>
        <taxon>Hemichordata</taxon>
        <taxon>Enteropneusta</taxon>
        <taxon>Harrimaniidae</taxon>
        <taxon>Saccoglossus</taxon>
    </lineage>
</organism>
<name>A0ABM0MEU9_SACKO</name>
<feature type="non-terminal residue" evidence="3">
    <location>
        <position position="154"/>
    </location>
</feature>
<proteinExistence type="predicted"/>
<feature type="region of interest" description="Disordered" evidence="1">
    <location>
        <begin position="43"/>
        <end position="96"/>
    </location>
</feature>
<accession>A0ABM0MEU9</accession>
<protein>
    <submittedName>
        <fullName evidence="3">Uncharacterized protein LOC102801169</fullName>
    </submittedName>
</protein>
<dbReference type="Proteomes" id="UP000694865">
    <property type="component" value="Unplaced"/>
</dbReference>
<reference evidence="3" key="1">
    <citation type="submission" date="2025-08" db="UniProtKB">
        <authorList>
            <consortium name="RefSeq"/>
        </authorList>
    </citation>
    <scope>IDENTIFICATION</scope>
    <source>
        <tissue evidence="3">Testes</tissue>
    </source>
</reference>
<dbReference type="RefSeq" id="XP_006818540.1">
    <property type="nucleotide sequence ID" value="XM_006818477.1"/>
</dbReference>